<feature type="domain" description="Peptidase A1" evidence="7">
    <location>
        <begin position="1"/>
        <end position="270"/>
    </location>
</feature>
<dbReference type="PANTHER" id="PTHR47967">
    <property type="entry name" value="OS07G0603500 PROTEIN-RELATED"/>
    <property type="match status" value="1"/>
</dbReference>
<keyword evidence="9" id="KW-1185">Reference proteome</keyword>
<organism evidence="8 9">
    <name type="scientific">Paspalum notatum var. saurae</name>
    <dbReference type="NCBI Taxonomy" id="547442"/>
    <lineage>
        <taxon>Eukaryota</taxon>
        <taxon>Viridiplantae</taxon>
        <taxon>Streptophyta</taxon>
        <taxon>Embryophyta</taxon>
        <taxon>Tracheophyta</taxon>
        <taxon>Spermatophyta</taxon>
        <taxon>Magnoliopsida</taxon>
        <taxon>Liliopsida</taxon>
        <taxon>Poales</taxon>
        <taxon>Poaceae</taxon>
        <taxon>PACMAD clade</taxon>
        <taxon>Panicoideae</taxon>
        <taxon>Andropogonodae</taxon>
        <taxon>Paspaleae</taxon>
        <taxon>Paspalinae</taxon>
        <taxon>Paspalum</taxon>
    </lineage>
</organism>
<dbReference type="PROSITE" id="PS51767">
    <property type="entry name" value="PEPTIDASE_A1"/>
    <property type="match status" value="1"/>
</dbReference>
<evidence type="ECO:0000256" key="2">
    <source>
        <dbReference type="ARBA" id="ARBA00022670"/>
    </source>
</evidence>
<keyword evidence="6" id="KW-1133">Transmembrane helix</keyword>
<gene>
    <name evidence="8" type="ORF">U9M48_025869</name>
</gene>
<dbReference type="GO" id="GO:0005576">
    <property type="term" value="C:extracellular region"/>
    <property type="evidence" value="ECO:0007669"/>
    <property type="project" value="TreeGrafter"/>
</dbReference>
<dbReference type="Pfam" id="PF14543">
    <property type="entry name" value="TAXi_N"/>
    <property type="match status" value="1"/>
</dbReference>
<protein>
    <recommendedName>
        <fullName evidence="7">Peptidase A1 domain-containing protein</fullName>
    </recommendedName>
</protein>
<reference evidence="8 9" key="1">
    <citation type="submission" date="2024-02" db="EMBL/GenBank/DDBJ databases">
        <title>High-quality chromosome-scale genome assembly of Pensacola bahiagrass (Paspalum notatum Flugge var. saurae).</title>
        <authorList>
            <person name="Vega J.M."/>
            <person name="Podio M."/>
            <person name="Orjuela J."/>
            <person name="Siena L.A."/>
            <person name="Pessino S.C."/>
            <person name="Combes M.C."/>
            <person name="Mariac C."/>
            <person name="Albertini E."/>
            <person name="Pupilli F."/>
            <person name="Ortiz J.P.A."/>
            <person name="Leblanc O."/>
        </authorList>
    </citation>
    <scope>NUCLEOTIDE SEQUENCE [LARGE SCALE GENOMIC DNA]</scope>
    <source>
        <strain evidence="8">R1</strain>
        <tissue evidence="8">Leaf</tissue>
    </source>
</reference>
<evidence type="ECO:0000256" key="4">
    <source>
        <dbReference type="ARBA" id="ARBA00022801"/>
    </source>
</evidence>
<keyword evidence="3" id="KW-0064">Aspartyl protease</keyword>
<dbReference type="AlphaFoldDB" id="A0AAQ3TRB8"/>
<name>A0AAQ3TRB8_PASNO</name>
<evidence type="ECO:0000256" key="1">
    <source>
        <dbReference type="ARBA" id="ARBA00007447"/>
    </source>
</evidence>
<dbReference type="InterPro" id="IPR021109">
    <property type="entry name" value="Peptidase_aspartic_dom_sf"/>
</dbReference>
<evidence type="ECO:0000256" key="3">
    <source>
        <dbReference type="ARBA" id="ARBA00022750"/>
    </source>
</evidence>
<dbReference type="CDD" id="cd05476">
    <property type="entry name" value="pepsin_A_like_plant"/>
    <property type="match status" value="1"/>
</dbReference>
<dbReference type="Pfam" id="PF14541">
    <property type="entry name" value="TAXi_C"/>
    <property type="match status" value="1"/>
</dbReference>
<dbReference type="EMBL" id="CP144749">
    <property type="protein sequence ID" value="WVZ78106.1"/>
    <property type="molecule type" value="Genomic_DNA"/>
</dbReference>
<evidence type="ECO:0000256" key="5">
    <source>
        <dbReference type="ARBA" id="ARBA00023180"/>
    </source>
</evidence>
<proteinExistence type="inferred from homology"/>
<keyword evidence="4" id="KW-0378">Hydrolase</keyword>
<evidence type="ECO:0000259" key="7">
    <source>
        <dbReference type="PROSITE" id="PS51767"/>
    </source>
</evidence>
<keyword evidence="6" id="KW-0812">Transmembrane</keyword>
<dbReference type="SUPFAM" id="SSF50630">
    <property type="entry name" value="Acid proteases"/>
    <property type="match status" value="1"/>
</dbReference>
<dbReference type="Gene3D" id="2.40.70.10">
    <property type="entry name" value="Acid Proteases"/>
    <property type="match status" value="2"/>
</dbReference>
<sequence length="303" mass="31767">MYNVTYGDTSSSTVGYLATDTFTFGGTPVPGFVFGCSDDSVGDFSGASGVLGFNLGNLSLVSQLQLTWFSYLLASDASADAGGESDSLLQFADDGSVPPTSNHGRSTPLVTSSLYPTVYFFNLTGIRVDGQDLAIPAGTFDLLANGSGGVFPSTTVPVTYLEQAAYAVVKEAIAGSKVMPPPVNGSELGLDLCYTITSLKNVTVPKLELVFDGDGAVMTLQRYNYFFADNTTGQDCLTILPSVGGSLLGSLLQTGTSMTYDIAHEQLIFETQAAAASPANSRASLIMMMVMVMLNLAAWVLLF</sequence>
<dbReference type="InterPro" id="IPR032799">
    <property type="entry name" value="TAXi_C"/>
</dbReference>
<dbReference type="GO" id="GO:0006508">
    <property type="term" value="P:proteolysis"/>
    <property type="evidence" value="ECO:0007669"/>
    <property type="project" value="UniProtKB-KW"/>
</dbReference>
<comment type="similarity">
    <text evidence="1">Belongs to the peptidase A1 family.</text>
</comment>
<dbReference type="InterPro" id="IPR034161">
    <property type="entry name" value="Pepsin-like_plant"/>
</dbReference>
<dbReference type="InterPro" id="IPR051708">
    <property type="entry name" value="Plant_Aspart_Prot_A1"/>
</dbReference>
<dbReference type="InterPro" id="IPR032861">
    <property type="entry name" value="TAXi_N"/>
</dbReference>
<dbReference type="Proteomes" id="UP001341281">
    <property type="component" value="Chromosome 05"/>
</dbReference>
<evidence type="ECO:0000256" key="6">
    <source>
        <dbReference type="SAM" id="Phobius"/>
    </source>
</evidence>
<dbReference type="GO" id="GO:0004190">
    <property type="term" value="F:aspartic-type endopeptidase activity"/>
    <property type="evidence" value="ECO:0007669"/>
    <property type="project" value="UniProtKB-KW"/>
</dbReference>
<evidence type="ECO:0000313" key="9">
    <source>
        <dbReference type="Proteomes" id="UP001341281"/>
    </source>
</evidence>
<accession>A0AAQ3TRB8</accession>
<keyword evidence="6" id="KW-0472">Membrane</keyword>
<keyword evidence="2" id="KW-0645">Protease</keyword>
<keyword evidence="5" id="KW-0325">Glycoprotein</keyword>
<evidence type="ECO:0000313" key="8">
    <source>
        <dbReference type="EMBL" id="WVZ78106.1"/>
    </source>
</evidence>
<dbReference type="InterPro" id="IPR033121">
    <property type="entry name" value="PEPTIDASE_A1"/>
</dbReference>
<dbReference type="PANTHER" id="PTHR47967:SF85">
    <property type="entry name" value="OS05G0384300 PROTEIN"/>
    <property type="match status" value="1"/>
</dbReference>
<feature type="transmembrane region" description="Helical" evidence="6">
    <location>
        <begin position="283"/>
        <end position="302"/>
    </location>
</feature>